<dbReference type="EC" id="2.7.13.3" evidence="3"/>
<dbReference type="PANTHER" id="PTHR45436:SF15">
    <property type="entry name" value="SENSOR HISTIDINE KINASE CUSS"/>
    <property type="match status" value="1"/>
</dbReference>
<evidence type="ECO:0000256" key="4">
    <source>
        <dbReference type="ARBA" id="ARBA00022553"/>
    </source>
</evidence>
<dbReference type="PANTHER" id="PTHR45436">
    <property type="entry name" value="SENSOR HISTIDINE KINASE YKOH"/>
    <property type="match status" value="1"/>
</dbReference>
<evidence type="ECO:0000256" key="3">
    <source>
        <dbReference type="ARBA" id="ARBA00012438"/>
    </source>
</evidence>
<dbReference type="InterPro" id="IPR050428">
    <property type="entry name" value="TCS_sensor_his_kinase"/>
</dbReference>
<protein>
    <recommendedName>
        <fullName evidence="3">histidine kinase</fullName>
        <ecNumber evidence="3">2.7.13.3</ecNumber>
    </recommendedName>
</protein>
<sequence length="463" mass="52679">MKIKTRLTLWFTSITALILVLFAVSVLYSSAKIREREFFNYLTTEAITRCNLIFSAGLDPEVLQQIYKGSRKNLTEPEIAIYDLNHKLHYHDAPDIDVVKEDSLMLGEIQQKGYLRFYQGRWQVIGYLHRIENQEYLITAAAYDSYGHSTLNTLWKSMLLISVPSLILIFVSGIFLSRKALDPIREITDKAQKITATNLDLRLPQTNNRDELSSLIKTFNRMLQRLEDSFEAQKSFVYHLAHEIRTPLSAIIAEAEYLITKDRTSDAYKTGSQAILKDALTISKITSGLLDLARASYHVSQIQFKEVRVDEILLDAGQQVMDSNKCFRVEISYEIPSEHDGEQPLTISANEYLLRTAFSNLMDNACKFSSDNTCKVTISMIEDVIDQQPKIKITFADQGPGISPDDQEKLFQPFFRGKNKDLADGIGIGLSLTRRIIELHRAQLTLHSDPNGTVVHVVFSSQR</sequence>
<dbReference type="SMART" id="SM00387">
    <property type="entry name" value="HATPase_c"/>
    <property type="match status" value="1"/>
</dbReference>
<comment type="subcellular location">
    <subcellularLocation>
        <location evidence="2">Membrane</location>
        <topology evidence="2">Multi-pass membrane protein</topology>
    </subcellularLocation>
</comment>
<keyword evidence="6 11" id="KW-0812">Transmembrane</keyword>
<dbReference type="GO" id="GO:0000155">
    <property type="term" value="F:phosphorelay sensor kinase activity"/>
    <property type="evidence" value="ECO:0007669"/>
    <property type="project" value="InterPro"/>
</dbReference>
<feature type="domain" description="Histidine kinase" evidence="12">
    <location>
        <begin position="239"/>
        <end position="463"/>
    </location>
</feature>
<dbReference type="Gene3D" id="6.10.340.10">
    <property type="match status" value="1"/>
</dbReference>
<evidence type="ECO:0000256" key="8">
    <source>
        <dbReference type="ARBA" id="ARBA00022989"/>
    </source>
</evidence>
<name>A0A369AAC3_9FLAO</name>
<evidence type="ECO:0000256" key="10">
    <source>
        <dbReference type="ARBA" id="ARBA00023136"/>
    </source>
</evidence>
<dbReference type="Gene3D" id="3.30.565.10">
    <property type="entry name" value="Histidine kinase-like ATPase, C-terminal domain"/>
    <property type="match status" value="1"/>
</dbReference>
<dbReference type="SMART" id="SM00388">
    <property type="entry name" value="HisKA"/>
    <property type="match status" value="1"/>
</dbReference>
<dbReference type="InterPro" id="IPR003661">
    <property type="entry name" value="HisK_dim/P_dom"/>
</dbReference>
<dbReference type="AlphaFoldDB" id="A0A369AAC3"/>
<dbReference type="InterPro" id="IPR005467">
    <property type="entry name" value="His_kinase_dom"/>
</dbReference>
<dbReference type="Pfam" id="PF00512">
    <property type="entry name" value="HisKA"/>
    <property type="match status" value="1"/>
</dbReference>
<dbReference type="PROSITE" id="PS50885">
    <property type="entry name" value="HAMP"/>
    <property type="match status" value="1"/>
</dbReference>
<keyword evidence="10 11" id="KW-0472">Membrane</keyword>
<dbReference type="InterPro" id="IPR036097">
    <property type="entry name" value="HisK_dim/P_sf"/>
</dbReference>
<dbReference type="PRINTS" id="PR00344">
    <property type="entry name" value="BCTRLSENSOR"/>
</dbReference>
<dbReference type="CDD" id="cd00082">
    <property type="entry name" value="HisKA"/>
    <property type="match status" value="1"/>
</dbReference>
<comment type="caution">
    <text evidence="14">The sequence shown here is derived from an EMBL/GenBank/DDBJ whole genome shotgun (WGS) entry which is preliminary data.</text>
</comment>
<evidence type="ECO:0000259" key="12">
    <source>
        <dbReference type="PROSITE" id="PS50109"/>
    </source>
</evidence>
<keyword evidence="5" id="KW-0808">Transferase</keyword>
<evidence type="ECO:0000313" key="15">
    <source>
        <dbReference type="Proteomes" id="UP000253517"/>
    </source>
</evidence>
<dbReference type="SMART" id="SM00304">
    <property type="entry name" value="HAMP"/>
    <property type="match status" value="1"/>
</dbReference>
<dbReference type="SUPFAM" id="SSF55874">
    <property type="entry name" value="ATPase domain of HSP90 chaperone/DNA topoisomerase II/histidine kinase"/>
    <property type="match status" value="1"/>
</dbReference>
<dbReference type="SUPFAM" id="SSF47384">
    <property type="entry name" value="Homodimeric domain of signal transducing histidine kinase"/>
    <property type="match status" value="1"/>
</dbReference>
<keyword evidence="15" id="KW-1185">Reference proteome</keyword>
<evidence type="ECO:0000256" key="11">
    <source>
        <dbReference type="SAM" id="Phobius"/>
    </source>
</evidence>
<dbReference type="Pfam" id="PF02518">
    <property type="entry name" value="HATPase_c"/>
    <property type="match status" value="1"/>
</dbReference>
<organism evidence="14 15">
    <name type="scientific">Schleiferia thermophila</name>
    <dbReference type="NCBI Taxonomy" id="884107"/>
    <lineage>
        <taxon>Bacteria</taxon>
        <taxon>Pseudomonadati</taxon>
        <taxon>Bacteroidota</taxon>
        <taxon>Flavobacteriia</taxon>
        <taxon>Flavobacteriales</taxon>
        <taxon>Schleiferiaceae</taxon>
        <taxon>Schleiferia</taxon>
    </lineage>
</organism>
<keyword evidence="4" id="KW-0597">Phosphoprotein</keyword>
<comment type="catalytic activity">
    <reaction evidence="1">
        <text>ATP + protein L-histidine = ADP + protein N-phospho-L-histidine.</text>
        <dbReference type="EC" id="2.7.13.3"/>
    </reaction>
</comment>
<evidence type="ECO:0000256" key="1">
    <source>
        <dbReference type="ARBA" id="ARBA00000085"/>
    </source>
</evidence>
<dbReference type="InterPro" id="IPR004358">
    <property type="entry name" value="Sig_transdc_His_kin-like_C"/>
</dbReference>
<evidence type="ECO:0000313" key="14">
    <source>
        <dbReference type="EMBL" id="RCX05348.1"/>
    </source>
</evidence>
<dbReference type="CDD" id="cd06225">
    <property type="entry name" value="HAMP"/>
    <property type="match status" value="1"/>
</dbReference>
<evidence type="ECO:0000256" key="6">
    <source>
        <dbReference type="ARBA" id="ARBA00022692"/>
    </source>
</evidence>
<feature type="transmembrane region" description="Helical" evidence="11">
    <location>
        <begin position="7"/>
        <end position="28"/>
    </location>
</feature>
<dbReference type="InterPro" id="IPR003660">
    <property type="entry name" value="HAMP_dom"/>
</dbReference>
<gene>
    <name evidence="14" type="ORF">DES35_101633</name>
</gene>
<keyword evidence="9" id="KW-0902">Two-component regulatory system</keyword>
<feature type="domain" description="HAMP" evidence="13">
    <location>
        <begin position="178"/>
        <end position="231"/>
    </location>
</feature>
<dbReference type="SUPFAM" id="SSF158472">
    <property type="entry name" value="HAMP domain-like"/>
    <property type="match status" value="1"/>
</dbReference>
<keyword evidence="7 14" id="KW-0418">Kinase</keyword>
<evidence type="ECO:0000256" key="2">
    <source>
        <dbReference type="ARBA" id="ARBA00004141"/>
    </source>
</evidence>
<dbReference type="PROSITE" id="PS50109">
    <property type="entry name" value="HIS_KIN"/>
    <property type="match status" value="1"/>
</dbReference>
<evidence type="ECO:0000256" key="9">
    <source>
        <dbReference type="ARBA" id="ARBA00023012"/>
    </source>
</evidence>
<accession>A0A369AAC3</accession>
<dbReference type="InterPro" id="IPR036890">
    <property type="entry name" value="HATPase_C_sf"/>
</dbReference>
<dbReference type="Gene3D" id="1.10.287.130">
    <property type="match status" value="1"/>
</dbReference>
<reference evidence="14 15" key="1">
    <citation type="submission" date="2018-07" db="EMBL/GenBank/DDBJ databases">
        <title>Genomic Encyclopedia of Type Strains, Phase IV (KMG-IV): sequencing the most valuable type-strain genomes for metagenomic binning, comparative biology and taxonomic classification.</title>
        <authorList>
            <person name="Goeker M."/>
        </authorList>
    </citation>
    <scope>NUCLEOTIDE SEQUENCE [LARGE SCALE GENOMIC DNA]</scope>
    <source>
        <strain evidence="14 15">DSM 21410</strain>
    </source>
</reference>
<dbReference type="InterPro" id="IPR003594">
    <property type="entry name" value="HATPase_dom"/>
</dbReference>
<dbReference type="EMBL" id="QPJS01000001">
    <property type="protein sequence ID" value="RCX05348.1"/>
    <property type="molecule type" value="Genomic_DNA"/>
</dbReference>
<dbReference type="RefSeq" id="WP_114365751.1">
    <property type="nucleotide sequence ID" value="NZ_BHZF01000001.1"/>
</dbReference>
<evidence type="ECO:0000256" key="5">
    <source>
        <dbReference type="ARBA" id="ARBA00022679"/>
    </source>
</evidence>
<dbReference type="GO" id="GO:0005886">
    <property type="term" value="C:plasma membrane"/>
    <property type="evidence" value="ECO:0007669"/>
    <property type="project" value="TreeGrafter"/>
</dbReference>
<dbReference type="Proteomes" id="UP000253517">
    <property type="component" value="Unassembled WGS sequence"/>
</dbReference>
<keyword evidence="8 11" id="KW-1133">Transmembrane helix</keyword>
<proteinExistence type="predicted"/>
<dbReference type="Pfam" id="PF00672">
    <property type="entry name" value="HAMP"/>
    <property type="match status" value="1"/>
</dbReference>
<evidence type="ECO:0000256" key="7">
    <source>
        <dbReference type="ARBA" id="ARBA00022777"/>
    </source>
</evidence>
<evidence type="ECO:0000259" key="13">
    <source>
        <dbReference type="PROSITE" id="PS50885"/>
    </source>
</evidence>